<gene>
    <name evidence="1" type="ORF">KIH73_08350</name>
</gene>
<dbReference type="InterPro" id="IPR000944">
    <property type="entry name" value="Tscrpt_reg_Rrf2"/>
</dbReference>
<reference evidence="1 2" key="1">
    <citation type="submission" date="2021-05" db="EMBL/GenBank/DDBJ databases">
        <title>Phylogenetic classification of ten novel species belonging to the genus Bifidobacterium comprising B. colchicus sp. nov., B. abeli sp. nov., B. bicoloris sp. nov., B. guerezis sp. nov., B. rosaliae sp. nov., B. santillanensis sp. nov., B. argentati sp. nov., B. amazzoni sp. nov., B. pluviali sp. nov., and B. pinnaculum sp. nov.</title>
        <authorList>
            <person name="Lugli G.A."/>
            <person name="Ruiz Garcia L."/>
            <person name="Margolles A."/>
            <person name="Ventura M."/>
        </authorList>
    </citation>
    <scope>NUCLEOTIDE SEQUENCE [LARGE SCALE GENOMIC DNA]</scope>
    <source>
        <strain evidence="1 2">6T3</strain>
    </source>
</reference>
<sequence>MRASSRFAVGVHTMLCIARFGATGKVTSQTVAASTGQNPVVIRRSFGQLKQGGLIHVERGTGGATFARNPADITLLDVFRATEGEDGEFFGFHENPNPQCPVGRNIHAVLDPEMQAAMRAFERRLEAVTVRDLVDRLDDLVANESNAAPTAAPDAAPSAAPAV</sequence>
<evidence type="ECO:0000313" key="1">
    <source>
        <dbReference type="EMBL" id="MBW3083372.1"/>
    </source>
</evidence>
<dbReference type="EMBL" id="JAHBBD010000020">
    <property type="protein sequence ID" value="MBW3083372.1"/>
    <property type="molecule type" value="Genomic_DNA"/>
</dbReference>
<dbReference type="PANTHER" id="PTHR33221:SF15">
    <property type="entry name" value="HTH-TYPE TRANSCRIPTIONAL REGULATOR YWGB-RELATED"/>
    <property type="match status" value="1"/>
</dbReference>
<evidence type="ECO:0000313" key="2">
    <source>
        <dbReference type="Proteomes" id="UP000812844"/>
    </source>
</evidence>
<dbReference type="PROSITE" id="PS51197">
    <property type="entry name" value="HTH_RRF2_2"/>
    <property type="match status" value="1"/>
</dbReference>
<dbReference type="PANTHER" id="PTHR33221">
    <property type="entry name" value="WINGED HELIX-TURN-HELIX TRANSCRIPTIONAL REGULATOR, RRF2 FAMILY"/>
    <property type="match status" value="1"/>
</dbReference>
<dbReference type="Proteomes" id="UP000812844">
    <property type="component" value="Unassembled WGS sequence"/>
</dbReference>
<dbReference type="Pfam" id="PF02082">
    <property type="entry name" value="Rrf2"/>
    <property type="match status" value="1"/>
</dbReference>
<dbReference type="RefSeq" id="WP_219082435.1">
    <property type="nucleotide sequence ID" value="NZ_JAHBBD010000020.1"/>
</dbReference>
<comment type="caution">
    <text evidence="1">The sequence shown here is derived from an EMBL/GenBank/DDBJ whole genome shotgun (WGS) entry which is preliminary data.</text>
</comment>
<accession>A0ABS6WCA3</accession>
<name>A0ABS6WCA3_9BIFI</name>
<keyword evidence="2" id="KW-1185">Reference proteome</keyword>
<protein>
    <submittedName>
        <fullName evidence="1">Rrf2 family transcriptional regulator</fullName>
    </submittedName>
</protein>
<proteinExistence type="predicted"/>
<organism evidence="1 2">
    <name type="scientific">Bifidobacterium phasiani</name>
    <dbReference type="NCBI Taxonomy" id="2834431"/>
    <lineage>
        <taxon>Bacteria</taxon>
        <taxon>Bacillati</taxon>
        <taxon>Actinomycetota</taxon>
        <taxon>Actinomycetes</taxon>
        <taxon>Bifidobacteriales</taxon>
        <taxon>Bifidobacteriaceae</taxon>
        <taxon>Bifidobacterium</taxon>
    </lineage>
</organism>